<evidence type="ECO:0000256" key="14">
    <source>
        <dbReference type="ARBA" id="ARBA00055561"/>
    </source>
</evidence>
<name>H0GZ61_SACCK</name>
<dbReference type="Pfam" id="PF13087">
    <property type="entry name" value="AAA_12"/>
    <property type="match status" value="1"/>
</dbReference>
<feature type="domain" description="Upf1" evidence="16">
    <location>
        <begin position="116"/>
        <end position="270"/>
    </location>
</feature>
<evidence type="ECO:0000259" key="16">
    <source>
        <dbReference type="PROSITE" id="PS51997"/>
    </source>
</evidence>
<dbReference type="InterPro" id="IPR040812">
    <property type="entry name" value="UPF1_1B_dom"/>
</dbReference>
<dbReference type="InterPro" id="IPR041677">
    <property type="entry name" value="DNA2/NAM7_AAA_11"/>
</dbReference>
<feature type="region of interest" description="C4" evidence="15">
    <location>
        <begin position="184"/>
        <end position="214"/>
    </location>
</feature>
<dbReference type="SUPFAM" id="SSF52540">
    <property type="entry name" value="P-loop containing nucleoside triphosphate hydrolases"/>
    <property type="match status" value="1"/>
</dbReference>
<keyword evidence="8" id="KW-0347">Helicase</keyword>
<dbReference type="InterPro" id="IPR047187">
    <property type="entry name" value="SF1_C_Upf1"/>
</dbReference>
<keyword evidence="5" id="KW-0547">Nucleotide-binding</keyword>
<organism evidence="17 18">
    <name type="scientific">Saccharomyces cerevisiae x Saccharomyces kudriavzevii (strain VIN7)</name>
    <name type="common">Yeast</name>
    <dbReference type="NCBI Taxonomy" id="1095631"/>
    <lineage>
        <taxon>Eukaryota</taxon>
        <taxon>Fungi</taxon>
        <taxon>Dikarya</taxon>
        <taxon>Ascomycota</taxon>
        <taxon>Saccharomycotina</taxon>
        <taxon>Saccharomycetes</taxon>
        <taxon>Saccharomycetales</taxon>
        <taxon>Saccharomycetaceae</taxon>
        <taxon>Saccharomyces</taxon>
    </lineage>
</organism>
<comment type="function">
    <text evidence="14">RNA-dependent helicase required for nonsense-mediated decay (NMD) of aberrant mRNAs containing premature stop codons and modulates the expression level of normal mRNAs. Also capable of unwinding double-stranded DNA and translocating on single-stranded DNA.</text>
</comment>
<evidence type="ECO:0000256" key="12">
    <source>
        <dbReference type="ARBA" id="ARBA00048432"/>
    </source>
</evidence>
<keyword evidence="9 15" id="KW-0862">Zinc</keyword>
<dbReference type="AlphaFoldDB" id="H0GZ61"/>
<dbReference type="FunFam" id="2.40.30.230:FF:000004">
    <property type="entry name" value="ATP-dependent helicase NAM7"/>
    <property type="match status" value="1"/>
</dbReference>
<evidence type="ECO:0000313" key="17">
    <source>
        <dbReference type="EMBL" id="EHN00906.1"/>
    </source>
</evidence>
<keyword evidence="7" id="KW-0378">Hydrolase</keyword>
<dbReference type="CDD" id="cd21407">
    <property type="entry name" value="1B_UPF1-like"/>
    <property type="match status" value="1"/>
</dbReference>
<dbReference type="EMBL" id="AGVY01000329">
    <property type="protein sequence ID" value="EHN00906.1"/>
    <property type="molecule type" value="Genomic_DNA"/>
</dbReference>
<dbReference type="OrthoDB" id="6513042at2759"/>
<dbReference type="GO" id="GO:0003724">
    <property type="term" value="F:RNA helicase activity"/>
    <property type="evidence" value="ECO:0007669"/>
    <property type="project" value="UniProtKB-EC"/>
</dbReference>
<dbReference type="PROSITE" id="PS51997">
    <property type="entry name" value="UPF1_CH_RICH"/>
    <property type="match status" value="1"/>
</dbReference>
<evidence type="ECO:0000256" key="15">
    <source>
        <dbReference type="PROSITE-ProRule" id="PRU01341"/>
    </source>
</evidence>
<protein>
    <submittedName>
        <fullName evidence="17">Nam7p</fullName>
    </submittedName>
</protein>
<evidence type="ECO:0000313" key="18">
    <source>
        <dbReference type="Proteomes" id="UP000009009"/>
    </source>
</evidence>
<keyword evidence="11" id="KW-0866">Nonsense-mediated mRNA decay</keyword>
<evidence type="ECO:0000256" key="8">
    <source>
        <dbReference type="ARBA" id="ARBA00022806"/>
    </source>
</evidence>
<dbReference type="FunFam" id="3.40.50.300:FF:000097">
    <property type="entry name" value="Regulator of nonsense transcripts 1"/>
    <property type="match status" value="1"/>
</dbReference>
<evidence type="ECO:0000256" key="2">
    <source>
        <dbReference type="ARBA" id="ARBA00007913"/>
    </source>
</evidence>
<accession>H0GZ61</accession>
<evidence type="ECO:0000256" key="13">
    <source>
        <dbReference type="ARBA" id="ARBA00049390"/>
    </source>
</evidence>
<dbReference type="GO" id="GO:0008270">
    <property type="term" value="F:zinc ion binding"/>
    <property type="evidence" value="ECO:0007669"/>
    <property type="project" value="UniProtKB-UniRule"/>
</dbReference>
<evidence type="ECO:0000256" key="1">
    <source>
        <dbReference type="ARBA" id="ARBA00004496"/>
    </source>
</evidence>
<evidence type="ECO:0000256" key="9">
    <source>
        <dbReference type="ARBA" id="ARBA00022833"/>
    </source>
</evidence>
<comment type="similarity">
    <text evidence="2">Belongs to the DNA2/NAM7 helicase family.</text>
</comment>
<evidence type="ECO:0000256" key="11">
    <source>
        <dbReference type="ARBA" id="ARBA00023161"/>
    </source>
</evidence>
<dbReference type="GO" id="GO:0005524">
    <property type="term" value="F:ATP binding"/>
    <property type="evidence" value="ECO:0007669"/>
    <property type="project" value="UniProtKB-KW"/>
</dbReference>
<evidence type="ECO:0000256" key="10">
    <source>
        <dbReference type="ARBA" id="ARBA00022840"/>
    </source>
</evidence>
<keyword evidence="3" id="KW-0963">Cytoplasm</keyword>
<dbReference type="GO" id="GO:0016787">
    <property type="term" value="F:hydrolase activity"/>
    <property type="evidence" value="ECO:0007669"/>
    <property type="project" value="UniProtKB-KW"/>
</dbReference>
<evidence type="ECO:0000256" key="7">
    <source>
        <dbReference type="ARBA" id="ARBA00022801"/>
    </source>
</evidence>
<dbReference type="PANTHER" id="PTHR10887">
    <property type="entry name" value="DNA2/NAM7 HELICASE FAMILY"/>
    <property type="match status" value="1"/>
</dbReference>
<dbReference type="GO" id="GO:0005737">
    <property type="term" value="C:cytoplasm"/>
    <property type="evidence" value="ECO:0007669"/>
    <property type="project" value="UniProtKB-SubCell"/>
</dbReference>
<dbReference type="CDD" id="cd18039">
    <property type="entry name" value="DEXXQc_UPF1"/>
    <property type="match status" value="1"/>
</dbReference>
<dbReference type="GO" id="GO:0003678">
    <property type="term" value="F:DNA helicase activity"/>
    <property type="evidence" value="ECO:0007669"/>
    <property type="project" value="UniProtKB-EC"/>
</dbReference>
<dbReference type="HOGENOM" id="CLU_001666_4_1_1"/>
<dbReference type="InterPro" id="IPR041679">
    <property type="entry name" value="DNA2/NAM7-like_C"/>
</dbReference>
<dbReference type="InterPro" id="IPR045055">
    <property type="entry name" value="DNA2/NAM7-like"/>
</dbReference>
<evidence type="ECO:0000256" key="4">
    <source>
        <dbReference type="ARBA" id="ARBA00022723"/>
    </source>
</evidence>
<keyword evidence="4 15" id="KW-0479">Metal-binding</keyword>
<dbReference type="Pfam" id="PF18141">
    <property type="entry name" value="UPF1_1B_dom"/>
    <property type="match status" value="1"/>
</dbReference>
<dbReference type="Pfam" id="PF13086">
    <property type="entry name" value="AAA_11"/>
    <property type="match status" value="2"/>
</dbReference>
<dbReference type="CDD" id="cd21400">
    <property type="entry name" value="ZBD_UPF1-like"/>
    <property type="match status" value="1"/>
</dbReference>
<gene>
    <name evidence="17" type="ORF">VIN7_9142</name>
</gene>
<dbReference type="Gene3D" id="6.10.140.1240">
    <property type="match status" value="1"/>
</dbReference>
<dbReference type="InterPro" id="IPR018999">
    <property type="entry name" value="UPF1_CH/ZBD"/>
</dbReference>
<dbReference type="Gene3D" id="3.40.50.300">
    <property type="entry name" value="P-loop containing nucleotide triphosphate hydrolases"/>
    <property type="match status" value="2"/>
</dbReference>
<comment type="subcellular location">
    <subcellularLocation>
        <location evidence="1">Cytoplasm</location>
    </subcellularLocation>
</comment>
<reference evidence="17 18" key="1">
    <citation type="journal article" date="2012" name="FEMS Yeast Res.">
        <title>The genome sequence of the wine yeast VIN7 reveals an allotriploid hybrid genome with Saccharomyces cerevisiae and Saccharomyces kudriavzevii origins.</title>
        <authorList>
            <person name="Borneman A.R."/>
            <person name="Desany B.A."/>
            <person name="Riches D."/>
            <person name="Affourtit J.P."/>
            <person name="Forgan A.H."/>
            <person name="Pretorius I.S."/>
            <person name="Egholm M."/>
            <person name="Chambers P.J."/>
        </authorList>
    </citation>
    <scope>NUCLEOTIDE SEQUENCE [LARGE SCALE GENOMIC DNA]</scope>
    <source>
        <strain evidence="17 18">VIN7</strain>
    </source>
</reference>
<comment type="caution">
    <text evidence="17">The sequence shown here is derived from an EMBL/GenBank/DDBJ whole genome shotgun (WGS) entry which is preliminary data.</text>
</comment>
<evidence type="ECO:0000256" key="3">
    <source>
        <dbReference type="ARBA" id="ARBA00022490"/>
    </source>
</evidence>
<feature type="region of interest" description="CC/SHH/C" evidence="15">
    <location>
        <begin position="138"/>
        <end position="166"/>
    </location>
</feature>
<keyword evidence="18" id="KW-1185">Reference proteome</keyword>
<keyword evidence="10" id="KW-0067">ATP-binding</keyword>
<dbReference type="PhylomeDB" id="H0GZ61"/>
<dbReference type="InterPro" id="IPR027417">
    <property type="entry name" value="P-loop_NTPase"/>
</dbReference>
<comment type="catalytic activity">
    <reaction evidence="13">
        <text>ATP + H2O = ADP + phosphate + H(+)</text>
        <dbReference type="Rhea" id="RHEA:13065"/>
        <dbReference type="ChEBI" id="CHEBI:15377"/>
        <dbReference type="ChEBI" id="CHEBI:15378"/>
        <dbReference type="ChEBI" id="CHEBI:30616"/>
        <dbReference type="ChEBI" id="CHEBI:43474"/>
        <dbReference type="ChEBI" id="CHEBI:456216"/>
        <dbReference type="EC" id="3.6.4.13"/>
    </reaction>
    <physiologicalReaction direction="left-to-right" evidence="13">
        <dbReference type="Rhea" id="RHEA:13066"/>
    </physiologicalReaction>
</comment>
<dbReference type="PANTHER" id="PTHR10887:SF364">
    <property type="entry name" value="REGULATOR OF NONSENSE TRANSCRIPTS 1"/>
    <property type="match status" value="1"/>
</dbReference>
<proteinExistence type="inferred from homology"/>
<keyword evidence="6 15" id="KW-0863">Zinc-finger</keyword>
<evidence type="ECO:0000256" key="6">
    <source>
        <dbReference type="ARBA" id="ARBA00022771"/>
    </source>
</evidence>
<dbReference type="Proteomes" id="UP000009009">
    <property type="component" value="Unassembled WGS sequence"/>
</dbReference>
<dbReference type="Gene3D" id="2.40.30.230">
    <property type="match status" value="1"/>
</dbReference>
<sequence>MLIRKKKKSENRHHSHFNLLKDSFFSLPRIKSVENFVRKLKKGKQQQNRVILLYYINHCQHQMVGSGSRTPYDLSNSPSDVNIQPATPLNSTLVEDDDVDNQLFEETQVAETGFPPASASGNSCAYCGIDSTKCVIKCNSCKKWFCNTKNGTSSSHIINHLVLSHHNVVSLHPDSDLGDTVLECYNCGRKNVFLLGFVSAKSEAVVVLLCRIPCAQTKNANWDTDQWQPLIEDRQLLSWVAEQPTEEEKLKARLITPSQISKLEAKWRSNKDATINDIDAPEEQEAIPPLLLRYQDAYEYQRSYGPLIKLEADYDKQLKESQALEHISVSWSLALNNRHLASFTLSTFESNELKVAIGDEMILWYSGMQHPDWEGRGYIVRLPNSFQDTFTLELKPSKTPPPTHLTTGFTAEFIWKGTSYDRMQDALKKFAIDKKSISGYLYYKILGHQVVDISFDVPLPKEFSIPNFAQLNSSQSNAVSHVLQRPLSLIQGPPGTGKTVTSATIVYHLSKIHKDRILVCAPSNVAVDHLAAKLRDLGLKVVRLTAKSREDVESSVSNLALHNLVGRGAKGELKNLLKLKDEVGELSASDTKRFVKLVRKTEAEILNKADVVCCTCVGAGDKRLDTKFRTVLIDESTQASEPECLIPIVKGAKQAILVGDHQQLGPVILERKAADAGLKQSLFERLISLGHVPIRLEVQYRMNPYLSEFPSNMFYEGSLQNGVTIEQRTVPNSKFPWPIRGIPMMFWANYGREEISANGTSFLNRIEAMNCERIITKLFRDGVKPEQIGVITPYEGQRAYILQYMQMNGSLDKDLYINVEVASVDAFQGREKDYIILSCVRANEQQAIGFLRDPRRLNVGLTRAKYGLVILGNPRSLARNTLWNHLLIHFREKGCLVEGTLDNLQLCTVQLVRPQPRKTEQQINPQFNMESEMGDFPKFQDFDTQSMMSYSGQMGNFNNGLVDNTELSSYINNEYWNFENFKSAFSQKQNRNEIDDRNLYQEEGPHLDSNFARELQREEQKHELSKDFSNLGI</sequence>
<dbReference type="Pfam" id="PF09416">
    <property type="entry name" value="UPF1_Zn_bind"/>
    <property type="match status" value="1"/>
</dbReference>
<feature type="region of interest" description="C3H" evidence="15">
    <location>
        <begin position="124"/>
        <end position="156"/>
    </location>
</feature>
<comment type="catalytic activity">
    <reaction evidence="12">
        <text>ATP + H2O = ADP + phosphate + H(+)</text>
        <dbReference type="Rhea" id="RHEA:13065"/>
        <dbReference type="ChEBI" id="CHEBI:15377"/>
        <dbReference type="ChEBI" id="CHEBI:15378"/>
        <dbReference type="ChEBI" id="CHEBI:30616"/>
        <dbReference type="ChEBI" id="CHEBI:43474"/>
        <dbReference type="ChEBI" id="CHEBI:456216"/>
        <dbReference type="EC" id="3.6.4.12"/>
    </reaction>
    <physiologicalReaction direction="left-to-right" evidence="12">
        <dbReference type="Rhea" id="RHEA:13066"/>
    </physiologicalReaction>
</comment>
<dbReference type="GO" id="GO:0000184">
    <property type="term" value="P:nuclear-transcribed mRNA catabolic process, nonsense-mediated decay"/>
    <property type="evidence" value="ECO:0007669"/>
    <property type="project" value="UniProtKB-KW"/>
</dbReference>
<dbReference type="GO" id="GO:0003723">
    <property type="term" value="F:RNA binding"/>
    <property type="evidence" value="ECO:0007669"/>
    <property type="project" value="InterPro"/>
</dbReference>
<evidence type="ECO:0000256" key="5">
    <source>
        <dbReference type="ARBA" id="ARBA00022741"/>
    </source>
</evidence>
<dbReference type="CDD" id="cd18808">
    <property type="entry name" value="SF1_C_Upf1"/>
    <property type="match status" value="1"/>
</dbReference>